<keyword evidence="3" id="KW-1185">Reference proteome</keyword>
<keyword evidence="1" id="KW-1133">Transmembrane helix</keyword>
<evidence type="ECO:0000313" key="3">
    <source>
        <dbReference type="Proteomes" id="UP000323410"/>
    </source>
</evidence>
<evidence type="ECO:0000313" key="2">
    <source>
        <dbReference type="EMBL" id="TYC99662.1"/>
    </source>
</evidence>
<reference evidence="2 3" key="1">
    <citation type="submission" date="2019-08" db="EMBL/GenBank/DDBJ databases">
        <title>Genone of Arthrobacter echini P9.</title>
        <authorList>
            <person name="Bowman J.P."/>
        </authorList>
    </citation>
    <scope>NUCLEOTIDE SEQUENCE [LARGE SCALE GENOMIC DNA]</scope>
    <source>
        <strain evidence="2 3">P9</strain>
    </source>
</reference>
<dbReference type="EMBL" id="VSLD01000002">
    <property type="protein sequence ID" value="TYC99662.1"/>
    <property type="molecule type" value="Genomic_DNA"/>
</dbReference>
<sequence length="185" mass="19408">MARTAQPPGVRAIPGRAGLIPLWTVRCATALIGVLLGGVVWAGSAWIALPLVVAVGAAILPSTGLVALSLLLLVVSYAVNMPDGWPWLPVFVAGLHALFILYLLLLPLPRHGWISILALRALALPYLRLQALAQPVAFLALLVDDAGSNLVVVVAGVAAVSGWSLWLVRRRALRQADRVVGGTST</sequence>
<feature type="transmembrane region" description="Helical" evidence="1">
    <location>
        <begin position="20"/>
        <end position="42"/>
    </location>
</feature>
<accession>A0A5D0XT22</accession>
<keyword evidence="1" id="KW-0812">Transmembrane</keyword>
<protein>
    <submittedName>
        <fullName evidence="2">Uncharacterized protein</fullName>
    </submittedName>
</protein>
<keyword evidence="1" id="KW-0472">Membrane</keyword>
<dbReference type="AlphaFoldDB" id="A0A5D0XT22"/>
<comment type="caution">
    <text evidence="2">The sequence shown here is derived from an EMBL/GenBank/DDBJ whole genome shotgun (WGS) entry which is preliminary data.</text>
</comment>
<dbReference type="Proteomes" id="UP000323410">
    <property type="component" value="Unassembled WGS sequence"/>
</dbReference>
<organism evidence="2 3">
    <name type="scientific">Arthrobacter echini</name>
    <dbReference type="NCBI Taxonomy" id="1529066"/>
    <lineage>
        <taxon>Bacteria</taxon>
        <taxon>Bacillati</taxon>
        <taxon>Actinomycetota</taxon>
        <taxon>Actinomycetes</taxon>
        <taxon>Micrococcales</taxon>
        <taxon>Micrococcaceae</taxon>
        <taxon>Arthrobacter</taxon>
    </lineage>
</organism>
<feature type="transmembrane region" description="Helical" evidence="1">
    <location>
        <begin position="85"/>
        <end position="105"/>
    </location>
</feature>
<dbReference type="OrthoDB" id="4953219at2"/>
<proteinExistence type="predicted"/>
<evidence type="ECO:0000256" key="1">
    <source>
        <dbReference type="SAM" id="Phobius"/>
    </source>
</evidence>
<feature type="transmembrane region" description="Helical" evidence="1">
    <location>
        <begin position="149"/>
        <end position="168"/>
    </location>
</feature>
<feature type="transmembrane region" description="Helical" evidence="1">
    <location>
        <begin position="49"/>
        <end position="79"/>
    </location>
</feature>
<gene>
    <name evidence="2" type="ORF">FQ377_06875</name>
</gene>
<name>A0A5D0XT22_9MICC</name>
<dbReference type="RefSeq" id="WP_148600480.1">
    <property type="nucleotide sequence ID" value="NZ_VSLD01000002.1"/>
</dbReference>